<dbReference type="GO" id="GO:0009231">
    <property type="term" value="P:riboflavin biosynthetic process"/>
    <property type="evidence" value="ECO:0007669"/>
    <property type="project" value="InterPro"/>
</dbReference>
<comment type="caution">
    <text evidence="2">The sequence shown here is derived from an EMBL/GenBank/DDBJ whole genome shotgun (WGS) entry which is preliminary data.</text>
</comment>
<evidence type="ECO:0000313" key="3">
    <source>
        <dbReference type="Proteomes" id="UP000033860"/>
    </source>
</evidence>
<gene>
    <name evidence="2" type="ORF">UX85_C0004G0086</name>
</gene>
<proteinExistence type="predicted"/>
<dbReference type="Proteomes" id="UP000033860">
    <property type="component" value="Unassembled WGS sequence"/>
</dbReference>
<dbReference type="EMBL" id="LCNT01000004">
    <property type="protein sequence ID" value="KKU61164.1"/>
    <property type="molecule type" value="Genomic_DNA"/>
</dbReference>
<reference evidence="2 3" key="1">
    <citation type="journal article" date="2015" name="Nature">
        <title>rRNA introns, odd ribosomes, and small enigmatic genomes across a large radiation of phyla.</title>
        <authorList>
            <person name="Brown C.T."/>
            <person name="Hug L.A."/>
            <person name="Thomas B.C."/>
            <person name="Sharon I."/>
            <person name="Castelle C.J."/>
            <person name="Singh A."/>
            <person name="Wilkins M.J."/>
            <person name="Williams K.H."/>
            <person name="Banfield J.F."/>
        </authorList>
    </citation>
    <scope>NUCLEOTIDE SEQUENCE [LARGE SCALE GENOMIC DNA]</scope>
</reference>
<name>A0A0G1RV53_9BACT</name>
<dbReference type="InterPro" id="IPR024072">
    <property type="entry name" value="DHFR-like_dom_sf"/>
</dbReference>
<dbReference type="InterPro" id="IPR002734">
    <property type="entry name" value="RibDG_C"/>
</dbReference>
<dbReference type="PANTHER" id="PTHR38011:SF11">
    <property type="entry name" value="2,5-DIAMINO-6-RIBOSYLAMINO-4(3H)-PYRIMIDINONE 5'-PHOSPHATE REDUCTASE"/>
    <property type="match status" value="1"/>
</dbReference>
<evidence type="ECO:0000313" key="2">
    <source>
        <dbReference type="EMBL" id="KKU61164.1"/>
    </source>
</evidence>
<dbReference type="GO" id="GO:0008703">
    <property type="term" value="F:5-amino-6-(5-phosphoribosylamino)uracil reductase activity"/>
    <property type="evidence" value="ECO:0007669"/>
    <property type="project" value="InterPro"/>
</dbReference>
<accession>A0A0G1RV53</accession>
<dbReference type="AlphaFoldDB" id="A0A0G1RV53"/>
<protein>
    <submittedName>
        <fullName evidence="2">Dihydrofolate reductase family protein</fullName>
    </submittedName>
</protein>
<feature type="domain" description="Bacterial bifunctional deaminase-reductase C-terminal" evidence="1">
    <location>
        <begin position="2"/>
        <end position="161"/>
    </location>
</feature>
<dbReference type="Gene3D" id="3.40.430.10">
    <property type="entry name" value="Dihydrofolate Reductase, subunit A"/>
    <property type="match status" value="1"/>
</dbReference>
<organism evidence="2 3">
    <name type="scientific">Candidatus Beckwithbacteria bacterium GW2011_GWB1_47_15</name>
    <dbReference type="NCBI Taxonomy" id="1618371"/>
    <lineage>
        <taxon>Bacteria</taxon>
        <taxon>Candidatus Beckwithiibacteriota</taxon>
    </lineage>
</organism>
<sequence length="174" mass="19053">MKVVLYMATSADGLVAKKDGDSDWVSDVDAAVFDKKIKELGCIVVGRTTFDQYYGDLYPVEGVTNIVLTTDDARKSEKESVVFVTSARDALEIAKKKGHQEILLIGGGTVNGMFLKEGLVDEMILSVHPKVLGEGIRLFEGGEVDVDLELKSVKQLGEDLVQLRYKVKKASRLS</sequence>
<dbReference type="SUPFAM" id="SSF53597">
    <property type="entry name" value="Dihydrofolate reductase-like"/>
    <property type="match status" value="1"/>
</dbReference>
<dbReference type="InterPro" id="IPR050765">
    <property type="entry name" value="Riboflavin_Biosynth_HTPR"/>
</dbReference>
<dbReference type="PANTHER" id="PTHR38011">
    <property type="entry name" value="DIHYDROFOLATE REDUCTASE FAMILY PROTEIN (AFU_ORTHOLOGUE AFUA_8G06820)"/>
    <property type="match status" value="1"/>
</dbReference>
<evidence type="ECO:0000259" key="1">
    <source>
        <dbReference type="Pfam" id="PF01872"/>
    </source>
</evidence>
<dbReference type="Pfam" id="PF01872">
    <property type="entry name" value="RibD_C"/>
    <property type="match status" value="1"/>
</dbReference>